<dbReference type="InterPro" id="IPR050194">
    <property type="entry name" value="Glycosyltransferase_grp1"/>
</dbReference>
<keyword evidence="3" id="KW-1185">Reference proteome</keyword>
<accession>A0A1C3ZB84</accession>
<name>A0A1C3ZB84_9BACT</name>
<dbReference type="EMBL" id="FMAR01000001">
    <property type="protein sequence ID" value="SCB79621.1"/>
    <property type="molecule type" value="Genomic_DNA"/>
</dbReference>
<dbReference type="PANTHER" id="PTHR45947:SF13">
    <property type="entry name" value="TRANSFERASE"/>
    <property type="match status" value="1"/>
</dbReference>
<feature type="domain" description="Glycosyltransferase subfamily 4-like N-terminal" evidence="1">
    <location>
        <begin position="15"/>
        <end position="201"/>
    </location>
</feature>
<sequence>MKILMVHNDYAAYSGEESYIDKITALFTAQGHEVYNYRKSTARARHSLLGTVQVFLSGIYAIGAARRMRQALTTYRPDVVNIHNLYPFISPAALFVCKKAGIPVVMTVHNYRLMCPTGLFLRNGRPCETCLQRGNEWGCVQHNCEHNMAKSLGYALRNYIARQAGAYAKNVDAFVCLSWFQRNRLIDAGFAPDKLFVIPNFLPVMESPREQPGQYVGFAGRPSHEKGWDMLVEIARRHPAIPFQVAGEYNTEQGGALPPNIQIRGFLRGENLRAFYRQARFLVVPSRCYEGFPNVALEAMSVGTPVIAPHHGAFPEILLRGKPAGMLFMAGNTDDLERKLLELWDDAAGVAALGANAWQTFNDQFTGPIAYRKWQGLLQNLTHNHK</sequence>
<dbReference type="GO" id="GO:0016757">
    <property type="term" value="F:glycosyltransferase activity"/>
    <property type="evidence" value="ECO:0007669"/>
    <property type="project" value="TreeGrafter"/>
</dbReference>
<dbReference type="PANTHER" id="PTHR45947">
    <property type="entry name" value="SULFOQUINOVOSYL TRANSFERASE SQD2"/>
    <property type="match status" value="1"/>
</dbReference>
<evidence type="ECO:0000259" key="1">
    <source>
        <dbReference type="Pfam" id="PF13439"/>
    </source>
</evidence>
<evidence type="ECO:0000313" key="3">
    <source>
        <dbReference type="Proteomes" id="UP000242818"/>
    </source>
</evidence>
<dbReference type="InterPro" id="IPR028098">
    <property type="entry name" value="Glyco_trans_4-like_N"/>
</dbReference>
<dbReference type="AlphaFoldDB" id="A0A1C3ZB84"/>
<dbReference type="Gene3D" id="3.40.50.2000">
    <property type="entry name" value="Glycogen Phosphorylase B"/>
    <property type="match status" value="2"/>
</dbReference>
<dbReference type="SUPFAM" id="SSF53756">
    <property type="entry name" value="UDP-Glycosyltransferase/glycogen phosphorylase"/>
    <property type="match status" value="1"/>
</dbReference>
<protein>
    <submittedName>
        <fullName evidence="2">Glycosyltransferase involved in cell wall bisynthesis</fullName>
    </submittedName>
</protein>
<dbReference type="OrthoDB" id="9792322at2"/>
<reference evidence="2 3" key="1">
    <citation type="submission" date="2016-08" db="EMBL/GenBank/DDBJ databases">
        <authorList>
            <person name="Seilhamer J.J."/>
        </authorList>
    </citation>
    <scope>NUCLEOTIDE SEQUENCE [LARGE SCALE GENOMIC DNA]</scope>
    <source>
        <strain evidence="2 3">A37T2</strain>
    </source>
</reference>
<gene>
    <name evidence="2" type="ORF">GA0116948_101319</name>
</gene>
<dbReference type="Pfam" id="PF13439">
    <property type="entry name" value="Glyco_transf_4"/>
    <property type="match status" value="1"/>
</dbReference>
<keyword evidence="2" id="KW-0808">Transferase</keyword>
<dbReference type="Pfam" id="PF13692">
    <property type="entry name" value="Glyco_trans_1_4"/>
    <property type="match status" value="1"/>
</dbReference>
<proteinExistence type="predicted"/>
<dbReference type="STRING" id="1335309.GA0116948_101319"/>
<dbReference type="Proteomes" id="UP000242818">
    <property type="component" value="Unassembled WGS sequence"/>
</dbReference>
<dbReference type="RefSeq" id="WP_089708322.1">
    <property type="nucleotide sequence ID" value="NZ_FMAR01000001.1"/>
</dbReference>
<organism evidence="2 3">
    <name type="scientific">Chitinophaga costaii</name>
    <dbReference type="NCBI Taxonomy" id="1335309"/>
    <lineage>
        <taxon>Bacteria</taxon>
        <taxon>Pseudomonadati</taxon>
        <taxon>Bacteroidota</taxon>
        <taxon>Chitinophagia</taxon>
        <taxon>Chitinophagales</taxon>
        <taxon>Chitinophagaceae</taxon>
        <taxon>Chitinophaga</taxon>
    </lineage>
</organism>
<evidence type="ECO:0000313" key="2">
    <source>
        <dbReference type="EMBL" id="SCB79621.1"/>
    </source>
</evidence>
<dbReference type="CDD" id="cd03801">
    <property type="entry name" value="GT4_PimA-like"/>
    <property type="match status" value="1"/>
</dbReference>